<feature type="transmembrane region" description="Helical" evidence="6">
    <location>
        <begin position="199"/>
        <end position="216"/>
    </location>
</feature>
<feature type="transmembrane region" description="Helical" evidence="6">
    <location>
        <begin position="228"/>
        <end position="249"/>
    </location>
</feature>
<feature type="domain" description="ABC transmembrane type-1" evidence="7">
    <location>
        <begin position="68"/>
        <end position="249"/>
    </location>
</feature>
<evidence type="ECO:0000256" key="2">
    <source>
        <dbReference type="ARBA" id="ARBA00022448"/>
    </source>
</evidence>
<dbReference type="InterPro" id="IPR000515">
    <property type="entry name" value="MetI-like"/>
</dbReference>
<dbReference type="GO" id="GO:0055085">
    <property type="term" value="P:transmembrane transport"/>
    <property type="evidence" value="ECO:0007669"/>
    <property type="project" value="InterPro"/>
</dbReference>
<keyword evidence="9" id="KW-1185">Reference proteome</keyword>
<dbReference type="EMBL" id="RBED01000071">
    <property type="protein sequence ID" value="RNL57926.1"/>
    <property type="molecule type" value="Genomic_DNA"/>
</dbReference>
<evidence type="ECO:0000256" key="1">
    <source>
        <dbReference type="ARBA" id="ARBA00004141"/>
    </source>
</evidence>
<proteinExistence type="inferred from homology"/>
<dbReference type="PANTHER" id="PTHR30177:SF4">
    <property type="entry name" value="OSMOPROTECTANT IMPORT PERMEASE PROTEIN OSMW"/>
    <property type="match status" value="1"/>
</dbReference>
<evidence type="ECO:0000256" key="6">
    <source>
        <dbReference type="RuleBase" id="RU363032"/>
    </source>
</evidence>
<evidence type="ECO:0000256" key="3">
    <source>
        <dbReference type="ARBA" id="ARBA00022692"/>
    </source>
</evidence>
<accession>A0A3N0C5H0</accession>
<dbReference type="Pfam" id="PF00528">
    <property type="entry name" value="BPD_transp_1"/>
    <property type="match status" value="1"/>
</dbReference>
<keyword evidence="3 6" id="KW-0812">Transmembrane</keyword>
<evidence type="ECO:0000313" key="8">
    <source>
        <dbReference type="EMBL" id="RNL57926.1"/>
    </source>
</evidence>
<dbReference type="AlphaFoldDB" id="A0A3N0C5H0"/>
<evidence type="ECO:0000313" key="9">
    <source>
        <dbReference type="Proteomes" id="UP000273807"/>
    </source>
</evidence>
<reference evidence="8 9" key="1">
    <citation type="submission" date="2018-10" db="EMBL/GenBank/DDBJ databases">
        <title>Genome sequencing of Arthrobacter oryzae TNB02.</title>
        <authorList>
            <person name="Cho Y.-J."/>
            <person name="Cho A."/>
            <person name="Kim O.-S."/>
        </authorList>
    </citation>
    <scope>NUCLEOTIDE SEQUENCE [LARGE SCALE GENOMIC DNA]</scope>
    <source>
        <strain evidence="8 9">TNB02</strain>
    </source>
</reference>
<organism evidence="8 9">
    <name type="scientific">Arthrobacter oryzae</name>
    <dbReference type="NCBI Taxonomy" id="409290"/>
    <lineage>
        <taxon>Bacteria</taxon>
        <taxon>Bacillati</taxon>
        <taxon>Actinomycetota</taxon>
        <taxon>Actinomycetes</taxon>
        <taxon>Micrococcales</taxon>
        <taxon>Micrococcaceae</taxon>
        <taxon>Arthrobacter</taxon>
    </lineage>
</organism>
<dbReference type="PANTHER" id="PTHR30177">
    <property type="entry name" value="GLYCINE BETAINE/L-PROLINE TRANSPORT SYSTEM PERMEASE PROTEIN PROW"/>
    <property type="match status" value="1"/>
</dbReference>
<dbReference type="GO" id="GO:0005886">
    <property type="term" value="C:plasma membrane"/>
    <property type="evidence" value="ECO:0007669"/>
    <property type="project" value="UniProtKB-SubCell"/>
</dbReference>
<dbReference type="Proteomes" id="UP000273807">
    <property type="component" value="Unassembled WGS sequence"/>
</dbReference>
<dbReference type="SUPFAM" id="SSF161098">
    <property type="entry name" value="MetI-like"/>
    <property type="match status" value="1"/>
</dbReference>
<gene>
    <name evidence="8" type="ORF">D7003_05110</name>
</gene>
<evidence type="ECO:0000256" key="4">
    <source>
        <dbReference type="ARBA" id="ARBA00022989"/>
    </source>
</evidence>
<evidence type="ECO:0000256" key="5">
    <source>
        <dbReference type="ARBA" id="ARBA00023136"/>
    </source>
</evidence>
<dbReference type="GO" id="GO:0031460">
    <property type="term" value="P:glycine betaine transport"/>
    <property type="evidence" value="ECO:0007669"/>
    <property type="project" value="TreeGrafter"/>
</dbReference>
<name>A0A3N0C5H0_9MICC</name>
<dbReference type="RefSeq" id="WP_123254407.1">
    <property type="nucleotide sequence ID" value="NZ_RBED01000071.1"/>
</dbReference>
<sequence length="261" mass="27626">MTAQATRDLATSYGTASNRRGKYFTAKRVGTPIVIVLALLTLFLWISSRELDSIELRTLNWPYLIDRTVEHLRLAVVASVIVAAIAIPAGIALSRVHSKTVHTVVFGIANIGQSTPAIGLVILLAIVWKTGFEVALVGLVAYAVLPVLRNTLVGLEQVDSSLTEAARGMGMRPLQVLARIELPLAIPVIVAGLRTALVFGVGVATVATFINAGGLGDMIVNGLKLQRWPVLITGAVVVSCIALAIDWLAGLAEDVLKPKGL</sequence>
<dbReference type="OrthoDB" id="9801163at2"/>
<dbReference type="PROSITE" id="PS50928">
    <property type="entry name" value="ABC_TM1"/>
    <property type="match status" value="1"/>
</dbReference>
<keyword evidence="5 6" id="KW-0472">Membrane</keyword>
<feature type="transmembrane region" description="Helical" evidence="6">
    <location>
        <begin position="105"/>
        <end position="128"/>
    </location>
</feature>
<dbReference type="InterPro" id="IPR035906">
    <property type="entry name" value="MetI-like_sf"/>
</dbReference>
<comment type="subcellular location">
    <subcellularLocation>
        <location evidence="6">Cell membrane</location>
        <topology evidence="6">Multi-pass membrane protein</topology>
    </subcellularLocation>
    <subcellularLocation>
        <location evidence="1">Membrane</location>
        <topology evidence="1">Multi-pass membrane protein</topology>
    </subcellularLocation>
</comment>
<evidence type="ECO:0000259" key="7">
    <source>
        <dbReference type="PROSITE" id="PS50928"/>
    </source>
</evidence>
<dbReference type="CDD" id="cd06261">
    <property type="entry name" value="TM_PBP2"/>
    <property type="match status" value="1"/>
</dbReference>
<comment type="caution">
    <text evidence="8">The sequence shown here is derived from an EMBL/GenBank/DDBJ whole genome shotgun (WGS) entry which is preliminary data.</text>
</comment>
<keyword evidence="4 6" id="KW-1133">Transmembrane helix</keyword>
<feature type="transmembrane region" description="Helical" evidence="6">
    <location>
        <begin position="72"/>
        <end position="93"/>
    </location>
</feature>
<dbReference type="Gene3D" id="1.10.3720.10">
    <property type="entry name" value="MetI-like"/>
    <property type="match status" value="1"/>
</dbReference>
<keyword evidence="2 6" id="KW-0813">Transport</keyword>
<dbReference type="InterPro" id="IPR051204">
    <property type="entry name" value="ABC_transp_perm/SBD"/>
</dbReference>
<feature type="transmembrane region" description="Helical" evidence="6">
    <location>
        <begin position="29"/>
        <end position="47"/>
    </location>
</feature>
<comment type="similarity">
    <text evidence="6">Belongs to the binding-protein-dependent transport system permease family.</text>
</comment>
<protein>
    <submittedName>
        <fullName evidence="8">ABC transporter permease</fullName>
    </submittedName>
</protein>